<name>A0ACC3TIP9_9ASCO</name>
<accession>A0ACC3TIP9</accession>
<gene>
    <name evidence="1" type="ORF">V1517DRAFT_375106</name>
</gene>
<comment type="caution">
    <text evidence="1">The sequence shown here is derived from an EMBL/GenBank/DDBJ whole genome shotgun (WGS) entry which is preliminary data.</text>
</comment>
<dbReference type="Proteomes" id="UP001489719">
    <property type="component" value="Unassembled WGS sequence"/>
</dbReference>
<sequence length="705" mass="77001">MTLAGRKILPARSRRGITARVPIAQIAPKQQVTSTASNSSDEGDISDTAPAAGLTFAAPPTAGQLAVSPNLFRIANKRKTGQENEPPFKRPDNNTHTQNKINIQLQTVPQEHQKPPQRTILHPKSRRGLTSRAAISAQNAPNQRTTANTSTSSDEDDISNATPNVSLLSLPQKIARPGVPIPIDPAQETGQRFPEIAVLPLATISNKCQTGQENMPTNTASTTEQGTDSTSNNTAFQHTSVAGILASLRASNANKLHGVVQEQVKPAVRQSQKETNTEQHSEPQEQQKPSHRKILQPKSRRATALSFDSADETSPKSGTSAAGIFASLSAGNTNISDETSVAPSGGHPQPQEEQKRPHRKIKKPVSRLAQSQTAIPQTPAGSKRTIKTKSPPYAVSAAVSAKHDASPSLYNNTRPLKPATGRPEDTGPIKDGGTQMMAIPSAPADPFKSQEYLQGFQALEQLFRTRQQKREYEEFQHGIAASSQSCPRAMHLLSNAAVVSSLRPLRTSPDKQLQEYLAKPPERKPPPAPSWAKPRARSIGVINQRRSARIAAIQSHHHQASLVDTVMKDSVPLHQSPRSLKPITARSRTTKPRSPPRSKTPQFSPSDLPPVRSMADVMNENPDILEALRISDRHPLDGQWERIETPQRPRRRRNPEPRPQNRELVDIQATCMVLGCLFATAIVFWILQKGVSAGFRWCHIHLRGT</sequence>
<reference evidence="2" key="1">
    <citation type="journal article" date="2024" name="Front. Bioeng. Biotechnol.">
        <title>Genome-scale model development and genomic sequencing of the oleaginous clade Lipomyces.</title>
        <authorList>
            <person name="Czajka J.J."/>
            <person name="Han Y."/>
            <person name="Kim J."/>
            <person name="Mondo S.J."/>
            <person name="Hofstad B.A."/>
            <person name="Robles A."/>
            <person name="Haridas S."/>
            <person name="Riley R."/>
            <person name="LaButti K."/>
            <person name="Pangilinan J."/>
            <person name="Andreopoulos W."/>
            <person name="Lipzen A."/>
            <person name="Yan J."/>
            <person name="Wang M."/>
            <person name="Ng V."/>
            <person name="Grigoriev I.V."/>
            <person name="Spatafora J.W."/>
            <person name="Magnuson J.K."/>
            <person name="Baker S.E."/>
            <person name="Pomraning K.R."/>
        </authorList>
    </citation>
    <scope>NUCLEOTIDE SEQUENCE [LARGE SCALE GENOMIC DNA]</scope>
    <source>
        <strain evidence="2">CBS 10300</strain>
    </source>
</reference>
<evidence type="ECO:0000313" key="2">
    <source>
        <dbReference type="Proteomes" id="UP001489719"/>
    </source>
</evidence>
<evidence type="ECO:0000313" key="1">
    <source>
        <dbReference type="EMBL" id="KAK9321029.1"/>
    </source>
</evidence>
<proteinExistence type="predicted"/>
<keyword evidence="2" id="KW-1185">Reference proteome</keyword>
<protein>
    <submittedName>
        <fullName evidence="1">Uncharacterized protein</fullName>
    </submittedName>
</protein>
<organism evidence="1 2">
    <name type="scientific">Lipomyces orientalis</name>
    <dbReference type="NCBI Taxonomy" id="1233043"/>
    <lineage>
        <taxon>Eukaryota</taxon>
        <taxon>Fungi</taxon>
        <taxon>Dikarya</taxon>
        <taxon>Ascomycota</taxon>
        <taxon>Saccharomycotina</taxon>
        <taxon>Lipomycetes</taxon>
        <taxon>Lipomycetales</taxon>
        <taxon>Lipomycetaceae</taxon>
        <taxon>Lipomyces</taxon>
    </lineage>
</organism>
<dbReference type="EMBL" id="MU970109">
    <property type="protein sequence ID" value="KAK9321029.1"/>
    <property type="molecule type" value="Genomic_DNA"/>
</dbReference>